<accession>A0A0M4D394</accession>
<dbReference type="OrthoDB" id="9811314at2"/>
<dbReference type="Pfam" id="PF05193">
    <property type="entry name" value="Peptidase_M16_C"/>
    <property type="match status" value="1"/>
</dbReference>
<dbReference type="PANTHER" id="PTHR11851">
    <property type="entry name" value="METALLOPROTEASE"/>
    <property type="match status" value="1"/>
</dbReference>
<dbReference type="GO" id="GO:0046872">
    <property type="term" value="F:metal ion binding"/>
    <property type="evidence" value="ECO:0007669"/>
    <property type="project" value="InterPro"/>
</dbReference>
<dbReference type="STRING" id="1603606.DSOUD_3165"/>
<evidence type="ECO:0000313" key="5">
    <source>
        <dbReference type="Proteomes" id="UP000057158"/>
    </source>
</evidence>
<proteinExistence type="inferred from homology"/>
<dbReference type="InterPro" id="IPR011765">
    <property type="entry name" value="Pept_M16_N"/>
</dbReference>
<dbReference type="RefSeq" id="WP_053551865.1">
    <property type="nucleotide sequence ID" value="NZ_CP010802.1"/>
</dbReference>
<dbReference type="InterPro" id="IPR011249">
    <property type="entry name" value="Metalloenz_LuxS/M16"/>
</dbReference>
<dbReference type="PATRIC" id="fig|1603606.3.peg.3411"/>
<feature type="domain" description="Peptidase M16 N-terminal" evidence="2">
    <location>
        <begin position="14"/>
        <end position="162"/>
    </location>
</feature>
<organism evidence="4 5">
    <name type="scientific">Desulfuromonas soudanensis</name>
    <dbReference type="NCBI Taxonomy" id="1603606"/>
    <lineage>
        <taxon>Bacteria</taxon>
        <taxon>Pseudomonadati</taxon>
        <taxon>Thermodesulfobacteriota</taxon>
        <taxon>Desulfuromonadia</taxon>
        <taxon>Desulfuromonadales</taxon>
        <taxon>Desulfuromonadaceae</taxon>
        <taxon>Desulfuromonas</taxon>
    </lineage>
</organism>
<gene>
    <name evidence="4" type="ORF">DSOUD_3165</name>
</gene>
<dbReference type="EMBL" id="CP010802">
    <property type="protein sequence ID" value="ALC17890.1"/>
    <property type="molecule type" value="Genomic_DNA"/>
</dbReference>
<comment type="similarity">
    <text evidence="1">Belongs to the peptidase M16 family.</text>
</comment>
<dbReference type="InterPro" id="IPR007863">
    <property type="entry name" value="Peptidase_M16_C"/>
</dbReference>
<evidence type="ECO:0000259" key="2">
    <source>
        <dbReference type="Pfam" id="PF00675"/>
    </source>
</evidence>
<sequence>MSEFYRDTLANGLRVVTVEMPHLHSAEMVCYVRAGGRHETATLAGISHFLEHIVFRGTTDYPSSFELERAFEEIGGAVNASTDSEITCFHSRLHPSRLAEGAALFASMLLRPRFAEVELERRIILEEALEDVNQKGEEISPDNLTARMLWPDHPLGMPTIGTRESISRITEGDLRAYHAARYSPAETVVAVTGNLKRAEAVAAVAAAFGDWAQAARQSEIPVPPSREETTAQATWVRDSDSQVNVQFAFRMPGRRDRRSVALRVLRFILSWGGTSRLMLRLRETLGLTYSVEANLSLFEECGCFTIDLSLAPNNLVQAVREVLAIVEDLCTKPAGDEELQRVVRSYRYDLDFSRDHTEDMSVRYGWGELVDHLRTLEQDRKDIAAITPTLLLETARSLFLPGDLKLAVVGPFRAADRKAVEKILEGFRKQG</sequence>
<reference evidence="4 5" key="1">
    <citation type="submission" date="2015-07" db="EMBL/GenBank/DDBJ databases">
        <title>Isolation and Genomic Characterization of a Novel Halophilic Metal-Reducing Deltaproteobacterium from the Deep Subsurface.</title>
        <authorList>
            <person name="Badalamenti J.P."/>
            <person name="Summers Z.M."/>
            <person name="Gralnick J.A."/>
            <person name="Bond D.R."/>
        </authorList>
    </citation>
    <scope>NUCLEOTIDE SEQUENCE [LARGE SCALE GENOMIC DNA]</scope>
    <source>
        <strain evidence="4 5">WTL</strain>
    </source>
</reference>
<dbReference type="KEGG" id="des:DSOUD_3165"/>
<protein>
    <submittedName>
        <fullName evidence="4">Putative Zn-dependent peptidase</fullName>
    </submittedName>
</protein>
<feature type="domain" description="Peptidase M16 C-terminal" evidence="3">
    <location>
        <begin position="169"/>
        <end position="345"/>
    </location>
</feature>
<dbReference type="Gene3D" id="3.30.830.10">
    <property type="entry name" value="Metalloenzyme, LuxS/M16 peptidase-like"/>
    <property type="match status" value="2"/>
</dbReference>
<dbReference type="InterPro" id="IPR050361">
    <property type="entry name" value="MPP/UQCRC_Complex"/>
</dbReference>
<evidence type="ECO:0000313" key="4">
    <source>
        <dbReference type="EMBL" id="ALC17890.1"/>
    </source>
</evidence>
<evidence type="ECO:0000256" key="1">
    <source>
        <dbReference type="ARBA" id="ARBA00007261"/>
    </source>
</evidence>
<dbReference type="Proteomes" id="UP000057158">
    <property type="component" value="Chromosome"/>
</dbReference>
<keyword evidence="5" id="KW-1185">Reference proteome</keyword>
<dbReference type="AlphaFoldDB" id="A0A0M4D394"/>
<dbReference type="SUPFAM" id="SSF63411">
    <property type="entry name" value="LuxS/MPP-like metallohydrolase"/>
    <property type="match status" value="2"/>
</dbReference>
<dbReference type="PANTHER" id="PTHR11851:SF49">
    <property type="entry name" value="MITOCHONDRIAL-PROCESSING PEPTIDASE SUBUNIT ALPHA"/>
    <property type="match status" value="1"/>
</dbReference>
<dbReference type="Pfam" id="PF00675">
    <property type="entry name" value="Peptidase_M16"/>
    <property type="match status" value="1"/>
</dbReference>
<evidence type="ECO:0000259" key="3">
    <source>
        <dbReference type="Pfam" id="PF05193"/>
    </source>
</evidence>
<name>A0A0M4D394_9BACT</name>